<keyword evidence="1" id="KW-0732">Signal</keyword>
<dbReference type="Proteomes" id="UP000271162">
    <property type="component" value="Unassembled WGS sequence"/>
</dbReference>
<dbReference type="EMBL" id="UYSL01020451">
    <property type="protein sequence ID" value="VDL74664.1"/>
    <property type="molecule type" value="Genomic_DNA"/>
</dbReference>
<keyword evidence="4" id="KW-1185">Reference proteome</keyword>
<evidence type="ECO:0000313" key="5">
    <source>
        <dbReference type="WBParaSite" id="NBR_0001107401-mRNA-1"/>
    </source>
</evidence>
<evidence type="ECO:0000256" key="1">
    <source>
        <dbReference type="SAM" id="SignalP"/>
    </source>
</evidence>
<dbReference type="AlphaFoldDB" id="A0A0N4Y539"/>
<dbReference type="PROSITE" id="PS50835">
    <property type="entry name" value="IG_LIKE"/>
    <property type="match status" value="1"/>
</dbReference>
<protein>
    <submittedName>
        <fullName evidence="5">Ig-like domain-containing protein</fullName>
    </submittedName>
</protein>
<reference evidence="3 4" key="2">
    <citation type="submission" date="2018-11" db="EMBL/GenBank/DDBJ databases">
        <authorList>
            <consortium name="Pathogen Informatics"/>
        </authorList>
    </citation>
    <scope>NUCLEOTIDE SEQUENCE [LARGE SCALE GENOMIC DNA]</scope>
</reference>
<dbReference type="SUPFAM" id="SSF48726">
    <property type="entry name" value="Immunoglobulin"/>
    <property type="match status" value="1"/>
</dbReference>
<feature type="signal peptide" evidence="1">
    <location>
        <begin position="1"/>
        <end position="26"/>
    </location>
</feature>
<dbReference type="WBParaSite" id="NBR_0001107401-mRNA-1">
    <property type="protein sequence ID" value="NBR_0001107401-mRNA-1"/>
    <property type="gene ID" value="NBR_0001107401"/>
</dbReference>
<proteinExistence type="predicted"/>
<evidence type="ECO:0000259" key="2">
    <source>
        <dbReference type="PROSITE" id="PS50835"/>
    </source>
</evidence>
<sequence>MCMRISRPFLTIKCVAMLYGKCLVLTENYMVRKETDVKLRCGNSYIPSQYSTQWIFKGQSGTEKVMENRALLERRERVTESGTYTCMVDQGVEIFVNKKGETRSNMSFFETKDEEGNITYPVGPEGGIFVVTVVVRHIDGLGYEQYNEAPYLPPIDELMASNIQHTIDKSSISLTWDVKGAKEGEVPSFQVKVESMEDGKKILQEIQNTTQKTAIVPIRKRPQRLLITVYAIVGEFTSEGNPLDVELPELVLKDSPENLTAEVLSSKEVYVKFVPVPVEAIIGEDKGCKVSEQDPPKSTCHKLSTKRCNLLEQIKEAVSTTIPIVVCYLRLEANLWRVSIEKMLRVMYLHGVGKEQPPITKRVDSNVIYCPLVGAIPTISSPLRQP</sequence>
<accession>A0A0N4Y539</accession>
<dbReference type="InterPro" id="IPR007110">
    <property type="entry name" value="Ig-like_dom"/>
</dbReference>
<evidence type="ECO:0000313" key="4">
    <source>
        <dbReference type="Proteomes" id="UP000271162"/>
    </source>
</evidence>
<gene>
    <name evidence="3" type="ORF">NBR_LOCUS11075</name>
</gene>
<dbReference type="InterPro" id="IPR036179">
    <property type="entry name" value="Ig-like_dom_sf"/>
</dbReference>
<feature type="chain" id="PRO_5043125201" evidence="1">
    <location>
        <begin position="27"/>
        <end position="386"/>
    </location>
</feature>
<reference evidence="5" key="1">
    <citation type="submission" date="2017-02" db="UniProtKB">
        <authorList>
            <consortium name="WormBaseParasite"/>
        </authorList>
    </citation>
    <scope>IDENTIFICATION</scope>
</reference>
<name>A0A0N4Y539_NIPBR</name>
<organism evidence="5">
    <name type="scientific">Nippostrongylus brasiliensis</name>
    <name type="common">Rat hookworm</name>
    <dbReference type="NCBI Taxonomy" id="27835"/>
    <lineage>
        <taxon>Eukaryota</taxon>
        <taxon>Metazoa</taxon>
        <taxon>Ecdysozoa</taxon>
        <taxon>Nematoda</taxon>
        <taxon>Chromadorea</taxon>
        <taxon>Rhabditida</taxon>
        <taxon>Rhabditina</taxon>
        <taxon>Rhabditomorpha</taxon>
        <taxon>Strongyloidea</taxon>
        <taxon>Heligmosomidae</taxon>
        <taxon>Nippostrongylus</taxon>
    </lineage>
</organism>
<feature type="domain" description="Ig-like" evidence="2">
    <location>
        <begin position="8"/>
        <end position="107"/>
    </location>
</feature>
<evidence type="ECO:0000313" key="3">
    <source>
        <dbReference type="EMBL" id="VDL74664.1"/>
    </source>
</evidence>